<dbReference type="Pfam" id="PF00496">
    <property type="entry name" value="SBP_bac_5"/>
    <property type="match status" value="1"/>
</dbReference>
<reference evidence="5 6" key="1">
    <citation type="submission" date="2016-10" db="EMBL/GenBank/DDBJ databases">
        <title>Draft Genome sequence of Roseomonas sp. strain M3.</title>
        <authorList>
            <person name="Subhash Y."/>
            <person name="Lee S."/>
        </authorList>
    </citation>
    <scope>NUCLEOTIDE SEQUENCE [LARGE SCALE GENOMIC DNA]</scope>
    <source>
        <strain evidence="5 6">M3</strain>
    </source>
</reference>
<dbReference type="Gene3D" id="3.40.190.10">
    <property type="entry name" value="Periplasmic binding protein-like II"/>
    <property type="match status" value="1"/>
</dbReference>
<evidence type="ECO:0000256" key="3">
    <source>
        <dbReference type="ARBA" id="ARBA00022729"/>
    </source>
</evidence>
<comment type="similarity">
    <text evidence="2">Belongs to the bacterial solute-binding protein 5 family.</text>
</comment>
<dbReference type="GO" id="GO:0030288">
    <property type="term" value="C:outer membrane-bounded periplasmic space"/>
    <property type="evidence" value="ECO:0007669"/>
    <property type="project" value="UniProtKB-ARBA"/>
</dbReference>
<evidence type="ECO:0000313" key="5">
    <source>
        <dbReference type="EMBL" id="ONG57319.1"/>
    </source>
</evidence>
<dbReference type="RefSeq" id="WP_076956195.1">
    <property type="nucleotide sequence ID" value="NZ_MLCO01000027.1"/>
</dbReference>
<comment type="subcellular location">
    <subcellularLocation>
        <location evidence="1">Periplasm</location>
    </subcellularLocation>
</comment>
<dbReference type="CDD" id="cd08517">
    <property type="entry name" value="PBP2_NikA_DppA_OppA_like_13"/>
    <property type="match status" value="1"/>
</dbReference>
<gene>
    <name evidence="5" type="ORF">BKE38_04365</name>
</gene>
<dbReference type="GO" id="GO:0015833">
    <property type="term" value="P:peptide transport"/>
    <property type="evidence" value="ECO:0007669"/>
    <property type="project" value="TreeGrafter"/>
</dbReference>
<dbReference type="InterPro" id="IPR000914">
    <property type="entry name" value="SBP_5_dom"/>
</dbReference>
<evidence type="ECO:0000256" key="2">
    <source>
        <dbReference type="ARBA" id="ARBA00005695"/>
    </source>
</evidence>
<evidence type="ECO:0000259" key="4">
    <source>
        <dbReference type="Pfam" id="PF00496"/>
    </source>
</evidence>
<dbReference type="PANTHER" id="PTHR30290">
    <property type="entry name" value="PERIPLASMIC BINDING COMPONENT OF ABC TRANSPORTER"/>
    <property type="match status" value="1"/>
</dbReference>
<dbReference type="PANTHER" id="PTHR30290:SF38">
    <property type="entry name" value="D,D-DIPEPTIDE-BINDING PERIPLASMIC PROTEIN DDPA-RELATED"/>
    <property type="match status" value="1"/>
</dbReference>
<feature type="domain" description="Solute-binding protein family 5" evidence="4">
    <location>
        <begin position="78"/>
        <end position="441"/>
    </location>
</feature>
<accession>A0A1V2H7L7</accession>
<dbReference type="InterPro" id="IPR030678">
    <property type="entry name" value="Peptide/Ni-bd"/>
</dbReference>
<protein>
    <submittedName>
        <fullName evidence="5">Peptide ABC transporter substrate-binding protein</fullName>
    </submittedName>
</protein>
<dbReference type="GO" id="GO:0043190">
    <property type="term" value="C:ATP-binding cassette (ABC) transporter complex"/>
    <property type="evidence" value="ECO:0007669"/>
    <property type="project" value="InterPro"/>
</dbReference>
<dbReference type="Proteomes" id="UP000188879">
    <property type="component" value="Unassembled WGS sequence"/>
</dbReference>
<comment type="caution">
    <text evidence="5">The sequence shown here is derived from an EMBL/GenBank/DDBJ whole genome shotgun (WGS) entry which is preliminary data.</text>
</comment>
<keyword evidence="3" id="KW-0732">Signal</keyword>
<keyword evidence="6" id="KW-1185">Reference proteome</keyword>
<dbReference type="EMBL" id="MLCO01000027">
    <property type="protein sequence ID" value="ONG57319.1"/>
    <property type="molecule type" value="Genomic_DNA"/>
</dbReference>
<dbReference type="PIRSF" id="PIRSF002741">
    <property type="entry name" value="MppA"/>
    <property type="match status" value="1"/>
</dbReference>
<dbReference type="AlphaFoldDB" id="A0A1V2H7L7"/>
<evidence type="ECO:0000256" key="1">
    <source>
        <dbReference type="ARBA" id="ARBA00004418"/>
    </source>
</evidence>
<dbReference type="InterPro" id="IPR039424">
    <property type="entry name" value="SBP_5"/>
</dbReference>
<sequence>MAFSRRGLLAAAAAAPLLMRVEDALAQGIQPKRGGTLNSIVNPEPPVLHVGVNNQAPTLIVGGKIFQGLLRYDAKLNPMPELAKRWEVSPDGLEYTFHLQENVKFHDGQPMTADDVVFSIMKFHMEVSPRARGVFARIKEGVAVNPTTAKFTLSAPFEPFLLMFDVTVSAIVPKHLFDGQDYRQAPAVSKPIGTGPFRFVEWQRGNFIRLERFADYWKPGQPYLDAIIYRVVPDSQSRRLALESGQVQLTQSNDIEPFDVPQMRARPNLEVRTEGWEYFGPLMWMEFNHRVKPLDDVRVRRALTMAVNRDFIAQRLWFGIGKPATGPFHSATRFYDGTAKSAAFNVEEAKKLLDAAGLKPNGQGVRFAIKHMSLPYGEVFTRLGEFLRQSFRQVGVELQLESVDVGTWAQRTAAWEFDTTINYLYQYGDPTLGVERSYVSTNIKKILFSNVAGYSNPKVDELFTQGRDSADPKVRQTAFSAVQKILVEEAPLLWLLEMSFPSIYDKKLQNVITSGSGIHACFDDVFLA</sequence>
<name>A0A1V2H7L7_9PROT</name>
<organism evidence="5 6">
    <name type="scientific">Teichococcus deserti</name>
    <dbReference type="NCBI Taxonomy" id="1817963"/>
    <lineage>
        <taxon>Bacteria</taxon>
        <taxon>Pseudomonadati</taxon>
        <taxon>Pseudomonadota</taxon>
        <taxon>Alphaproteobacteria</taxon>
        <taxon>Acetobacterales</taxon>
        <taxon>Roseomonadaceae</taxon>
        <taxon>Roseomonas</taxon>
    </lineage>
</organism>
<evidence type="ECO:0000313" key="6">
    <source>
        <dbReference type="Proteomes" id="UP000188879"/>
    </source>
</evidence>
<dbReference type="Gene3D" id="3.10.105.10">
    <property type="entry name" value="Dipeptide-binding Protein, Domain 3"/>
    <property type="match status" value="1"/>
</dbReference>
<dbReference type="GO" id="GO:1904680">
    <property type="term" value="F:peptide transmembrane transporter activity"/>
    <property type="evidence" value="ECO:0007669"/>
    <property type="project" value="TreeGrafter"/>
</dbReference>
<proteinExistence type="inferred from homology"/>
<dbReference type="SUPFAM" id="SSF53850">
    <property type="entry name" value="Periplasmic binding protein-like II"/>
    <property type="match status" value="1"/>
</dbReference>